<dbReference type="EMBL" id="JBEDUW010000004">
    <property type="protein sequence ID" value="KAK9931392.1"/>
    <property type="molecule type" value="Genomic_DNA"/>
</dbReference>
<comment type="caution">
    <text evidence="2">The sequence shown here is derived from an EMBL/GenBank/DDBJ whole genome shotgun (WGS) entry which is preliminary data.</text>
</comment>
<dbReference type="GO" id="GO:0015038">
    <property type="term" value="F:glutathione disulfide oxidoreductase activity"/>
    <property type="evidence" value="ECO:0007669"/>
    <property type="project" value="TreeGrafter"/>
</dbReference>
<dbReference type="PANTHER" id="PTHR45694">
    <property type="entry name" value="GLUTAREDOXIN 2"/>
    <property type="match status" value="1"/>
</dbReference>
<evidence type="ECO:0000313" key="2">
    <source>
        <dbReference type="EMBL" id="KAK9931392.1"/>
    </source>
</evidence>
<accession>A0AAW1X429</accession>
<dbReference type="SUPFAM" id="SSF52833">
    <property type="entry name" value="Thioredoxin-like"/>
    <property type="match status" value="1"/>
</dbReference>
<organism evidence="2 3">
    <name type="scientific">Rubus argutus</name>
    <name type="common">Southern blackberry</name>
    <dbReference type="NCBI Taxonomy" id="59490"/>
    <lineage>
        <taxon>Eukaryota</taxon>
        <taxon>Viridiplantae</taxon>
        <taxon>Streptophyta</taxon>
        <taxon>Embryophyta</taxon>
        <taxon>Tracheophyta</taxon>
        <taxon>Spermatophyta</taxon>
        <taxon>Magnoliopsida</taxon>
        <taxon>eudicotyledons</taxon>
        <taxon>Gunneridae</taxon>
        <taxon>Pentapetalae</taxon>
        <taxon>rosids</taxon>
        <taxon>fabids</taxon>
        <taxon>Rosales</taxon>
        <taxon>Rosaceae</taxon>
        <taxon>Rosoideae</taxon>
        <taxon>Rosoideae incertae sedis</taxon>
        <taxon>Rubus</taxon>
    </lineage>
</organism>
<gene>
    <name evidence="2" type="ORF">M0R45_018668</name>
</gene>
<protein>
    <recommendedName>
        <fullName evidence="1">Glutaredoxin domain-containing protein</fullName>
    </recommendedName>
</protein>
<dbReference type="Gene3D" id="3.40.30.10">
    <property type="entry name" value="Glutaredoxin"/>
    <property type="match status" value="1"/>
</dbReference>
<dbReference type="InterPro" id="IPR002109">
    <property type="entry name" value="Glutaredoxin"/>
</dbReference>
<dbReference type="PANTHER" id="PTHR45694:SF14">
    <property type="entry name" value="GLUTAREDOXIN-C2"/>
    <property type="match status" value="1"/>
</dbReference>
<dbReference type="AlphaFoldDB" id="A0AAW1X429"/>
<evidence type="ECO:0000259" key="1">
    <source>
        <dbReference type="Pfam" id="PF00462"/>
    </source>
</evidence>
<dbReference type="PROSITE" id="PS51354">
    <property type="entry name" value="GLUTAREDOXIN_2"/>
    <property type="match status" value="1"/>
</dbReference>
<reference evidence="2 3" key="1">
    <citation type="journal article" date="2023" name="G3 (Bethesda)">
        <title>A chromosome-length genome assembly and annotation of blackberry (Rubus argutus, cv. 'Hillquist').</title>
        <authorList>
            <person name="Bruna T."/>
            <person name="Aryal R."/>
            <person name="Dudchenko O."/>
            <person name="Sargent D.J."/>
            <person name="Mead D."/>
            <person name="Buti M."/>
            <person name="Cavallini A."/>
            <person name="Hytonen T."/>
            <person name="Andres J."/>
            <person name="Pham M."/>
            <person name="Weisz D."/>
            <person name="Mascagni F."/>
            <person name="Usai G."/>
            <person name="Natali L."/>
            <person name="Bassil N."/>
            <person name="Fernandez G.E."/>
            <person name="Lomsadze A."/>
            <person name="Armour M."/>
            <person name="Olukolu B."/>
            <person name="Poorten T."/>
            <person name="Britton C."/>
            <person name="Davik J."/>
            <person name="Ashrafi H."/>
            <person name="Aiden E.L."/>
            <person name="Borodovsky M."/>
            <person name="Worthington M."/>
        </authorList>
    </citation>
    <scope>NUCLEOTIDE SEQUENCE [LARGE SCALE GENOMIC DNA]</scope>
    <source>
        <strain evidence="2">PI 553951</strain>
    </source>
</reference>
<dbReference type="Pfam" id="PF00462">
    <property type="entry name" value="Glutaredoxin"/>
    <property type="match status" value="1"/>
</dbReference>
<dbReference type="InterPro" id="IPR036249">
    <property type="entry name" value="Thioredoxin-like_sf"/>
</dbReference>
<proteinExistence type="predicted"/>
<name>A0AAW1X429_RUBAR</name>
<keyword evidence="3" id="KW-1185">Reference proteome</keyword>
<dbReference type="Proteomes" id="UP001457282">
    <property type="component" value="Unassembled WGS sequence"/>
</dbReference>
<sequence>MALGKAKELVSPIRCSSSGDGSEIQSVLTEWTGQQTLPNVFVGGNHIATCWDLHKEGRLVPLLTEAGIVAKFQELEIS</sequence>
<dbReference type="GO" id="GO:0005737">
    <property type="term" value="C:cytoplasm"/>
    <property type="evidence" value="ECO:0007669"/>
    <property type="project" value="TreeGrafter"/>
</dbReference>
<dbReference type="GO" id="GO:0034599">
    <property type="term" value="P:cellular response to oxidative stress"/>
    <property type="evidence" value="ECO:0007669"/>
    <property type="project" value="TreeGrafter"/>
</dbReference>
<evidence type="ECO:0000313" key="3">
    <source>
        <dbReference type="Proteomes" id="UP001457282"/>
    </source>
</evidence>
<feature type="domain" description="Glutaredoxin" evidence="1">
    <location>
        <begin position="22"/>
        <end position="47"/>
    </location>
</feature>